<proteinExistence type="predicted"/>
<dbReference type="AlphaFoldDB" id="A0A069E0P6"/>
<evidence type="ECO:0000313" key="3">
    <source>
        <dbReference type="Proteomes" id="UP000027446"/>
    </source>
</evidence>
<organism evidence="2 3">
    <name type="scientific">Hyphomonas adhaerens MHS-3</name>
    <dbReference type="NCBI Taxonomy" id="1280949"/>
    <lineage>
        <taxon>Bacteria</taxon>
        <taxon>Pseudomonadati</taxon>
        <taxon>Pseudomonadota</taxon>
        <taxon>Alphaproteobacteria</taxon>
        <taxon>Hyphomonadales</taxon>
        <taxon>Hyphomonadaceae</taxon>
        <taxon>Hyphomonas</taxon>
    </lineage>
</organism>
<keyword evidence="3" id="KW-1185">Reference proteome</keyword>
<dbReference type="PATRIC" id="fig|1280949.3.peg.3246"/>
<feature type="chain" id="PRO_5001663687" evidence="1">
    <location>
        <begin position="19"/>
        <end position="161"/>
    </location>
</feature>
<dbReference type="STRING" id="1280949.HAD_15982"/>
<dbReference type="EMBL" id="ARYH01000003">
    <property type="protein sequence ID" value="KCZ83202.1"/>
    <property type="molecule type" value="Genomic_DNA"/>
</dbReference>
<protein>
    <submittedName>
        <fullName evidence="2">Putative lipoprotein</fullName>
    </submittedName>
</protein>
<keyword evidence="1" id="KW-0732">Signal</keyword>
<name>A0A069E0P6_9PROT</name>
<dbReference type="OrthoDB" id="7619237at2"/>
<dbReference type="Proteomes" id="UP000027446">
    <property type="component" value="Unassembled WGS sequence"/>
</dbReference>
<evidence type="ECO:0000313" key="2">
    <source>
        <dbReference type="EMBL" id="KCZ83202.1"/>
    </source>
</evidence>
<gene>
    <name evidence="2" type="ORF">HAD_15982</name>
</gene>
<evidence type="ECO:0000256" key="1">
    <source>
        <dbReference type="SAM" id="SignalP"/>
    </source>
</evidence>
<sequence>MRALILALALWPAGHALAEVQQVVASLLGETEFEAPEALQNLAEGPVWLDLTIAPPLDPSLQREDGSWSGMVCDHHGEVSAKSVSITTGSNHLLLNVRPGSPDRHAANLVSCDYAPQYSDGDDPGHVTRVKGCYYANATSIPTAVQWILNPLPASDCKSGD</sequence>
<comment type="caution">
    <text evidence="2">The sequence shown here is derived from an EMBL/GenBank/DDBJ whole genome shotgun (WGS) entry which is preliminary data.</text>
</comment>
<keyword evidence="2" id="KW-0449">Lipoprotein</keyword>
<reference evidence="2 3" key="1">
    <citation type="journal article" date="2014" name="Antonie Van Leeuwenhoek">
        <title>Hyphomonas beringensis sp. nov. and Hyphomonas chukchiensis sp. nov., isolated from surface seawater of the Bering Sea and Chukchi Sea.</title>
        <authorList>
            <person name="Li C."/>
            <person name="Lai Q."/>
            <person name="Li G."/>
            <person name="Dong C."/>
            <person name="Wang J."/>
            <person name="Liao Y."/>
            <person name="Shao Z."/>
        </authorList>
    </citation>
    <scope>NUCLEOTIDE SEQUENCE [LARGE SCALE GENOMIC DNA]</scope>
    <source>
        <strain evidence="2 3">MHS-3</strain>
    </source>
</reference>
<accession>A0A069E0P6</accession>
<feature type="signal peptide" evidence="1">
    <location>
        <begin position="1"/>
        <end position="18"/>
    </location>
</feature>
<dbReference type="RefSeq" id="WP_051596391.1">
    <property type="nucleotide sequence ID" value="NZ_ARYH01000003.1"/>
</dbReference>